<dbReference type="GO" id="GO:0016787">
    <property type="term" value="F:hydrolase activity"/>
    <property type="evidence" value="ECO:0007669"/>
    <property type="project" value="UniProtKB-KW"/>
</dbReference>
<dbReference type="InterPro" id="IPR014015">
    <property type="entry name" value="Helicase_SF3_DNA-vir"/>
</dbReference>
<keyword evidence="2" id="KW-0378">Hydrolase</keyword>
<keyword evidence="1" id="KW-0547">Nucleotide-binding</keyword>
<dbReference type="InterPro" id="IPR045455">
    <property type="entry name" value="NrS-1_pol-like_helicase"/>
</dbReference>
<keyword evidence="6" id="KW-0614">Plasmid</keyword>
<dbReference type="InterPro" id="IPR014818">
    <property type="entry name" value="Phage/plasmid_primase_P4_C"/>
</dbReference>
<dbReference type="GO" id="GO:0005524">
    <property type="term" value="F:ATP binding"/>
    <property type="evidence" value="ECO:0007669"/>
    <property type="project" value="UniProtKB-KW"/>
</dbReference>
<dbReference type="InterPro" id="IPR024385">
    <property type="entry name" value="DUF3854"/>
</dbReference>
<evidence type="ECO:0000256" key="4">
    <source>
        <dbReference type="SAM" id="MobiDB-lite"/>
    </source>
</evidence>
<dbReference type="Gene3D" id="3.40.50.300">
    <property type="entry name" value="P-loop containing nucleotide triphosphate hydrolases"/>
    <property type="match status" value="1"/>
</dbReference>
<evidence type="ECO:0000313" key="7">
    <source>
        <dbReference type="Proteomes" id="UP000218418"/>
    </source>
</evidence>
<keyword evidence="7" id="KW-1185">Reference proteome</keyword>
<feature type="region of interest" description="Disordered" evidence="4">
    <location>
        <begin position="843"/>
        <end position="887"/>
    </location>
</feature>
<feature type="region of interest" description="Disordered" evidence="4">
    <location>
        <begin position="1"/>
        <end position="21"/>
    </location>
</feature>
<feature type="region of interest" description="Disordered" evidence="4">
    <location>
        <begin position="74"/>
        <end position="102"/>
    </location>
</feature>
<dbReference type="Proteomes" id="UP000218418">
    <property type="component" value="Plasmid plasmid3"/>
</dbReference>
<dbReference type="SUPFAM" id="SSF52540">
    <property type="entry name" value="P-loop containing nucleoside triphosphate hydrolases"/>
    <property type="match status" value="1"/>
</dbReference>
<dbReference type="PANTHER" id="PTHR35372:SF2">
    <property type="entry name" value="SF3 HELICASE DOMAIN-CONTAINING PROTEIN"/>
    <property type="match status" value="1"/>
</dbReference>
<dbReference type="AlphaFoldDB" id="A0A1Z4M375"/>
<dbReference type="InterPro" id="IPR027417">
    <property type="entry name" value="P-loop_NTPase"/>
</dbReference>
<gene>
    <name evidence="6" type="ORF">NIES267_74400</name>
</gene>
<dbReference type="Pfam" id="PF12965">
    <property type="entry name" value="DUF3854"/>
    <property type="match status" value="1"/>
</dbReference>
<evidence type="ECO:0000256" key="3">
    <source>
        <dbReference type="ARBA" id="ARBA00022840"/>
    </source>
</evidence>
<dbReference type="PROSITE" id="PS51206">
    <property type="entry name" value="SF3_HELICASE_1"/>
    <property type="match status" value="1"/>
</dbReference>
<dbReference type="InterPro" id="IPR051620">
    <property type="entry name" value="ORF904-like_C"/>
</dbReference>
<evidence type="ECO:0000259" key="5">
    <source>
        <dbReference type="PROSITE" id="PS51206"/>
    </source>
</evidence>
<name>A0A1Z4M375_9CYAN</name>
<feature type="compositionally biased region" description="Polar residues" evidence="4">
    <location>
        <begin position="1"/>
        <end position="16"/>
    </location>
</feature>
<feature type="compositionally biased region" description="Low complexity" evidence="4">
    <location>
        <begin position="864"/>
        <end position="876"/>
    </location>
</feature>
<keyword evidence="3" id="KW-0067">ATP-binding</keyword>
<feature type="compositionally biased region" description="Polar residues" evidence="4">
    <location>
        <begin position="877"/>
        <end position="887"/>
    </location>
</feature>
<feature type="domain" description="SF3 helicase" evidence="5">
    <location>
        <begin position="423"/>
        <end position="574"/>
    </location>
</feature>
<dbReference type="PANTHER" id="PTHR35372">
    <property type="entry name" value="ATP BINDING PROTEIN-RELATED"/>
    <property type="match status" value="1"/>
</dbReference>
<evidence type="ECO:0000313" key="6">
    <source>
        <dbReference type="EMBL" id="BAY87916.1"/>
    </source>
</evidence>
<accession>A0A1Z4M375</accession>
<geneLocation type="plasmid" evidence="7">
    <name>Plasmid3 dna</name>
</geneLocation>
<evidence type="ECO:0000256" key="1">
    <source>
        <dbReference type="ARBA" id="ARBA00022741"/>
    </source>
</evidence>
<sequence>MNATVLTKTQQTSTNRLNDKHYRECSTERGLDPAWITANCRTVTASEASELLGYIAKSGGVWLEGDNFVGQLRPDNKWRNENKPKEKAPRYRNPLGEYDASLPNNPHNPEYWKNLDELAKICYIINGCPCLVITEGLFKAIAGCSNEIPTISIPGVEQGLTPSKNDPQGKRFLVATLEKFARASFGFILAFDADSITNKNVSWAQLKLAHQLKKFDVPIYSVTGLWSQEEGKGMDDYIQNNGADAFRTNVLAKAQTIETWEKQFKDSLPADQKNQNPTIDVLGREIAEKYGERLIYNNQHSIWMEYGLERQGVWTPVSNKYIESSVYRLIEKKGIRGIKSSRYITNTKDILLYKLFERTWEENPDLLPFTDGIYNLKTNQFLEHSPEHRLTWCLPRNFHTKDNENGWKTIDDWLDEATKSPRDKEILIHFAAAILRGRCDLQKFLHLIGPGGTGKSTYMTLLSDLIGSQNTWNGSIEQLNDKHEVARLIGKRLVLFPDQDKVGKKLSNFKRMTGQDNLSGRKLYQDGVDFRFPGLAVVGSNKSIFHGMGSWLNRRVLMVLFDNVPQTTRDLRKEFEPELSAFTKYLMSISNDAITRVLKGIGKKLNLTLWESAIRTDSIAAWVNEHVIYEETAATQIGSDREEWGSGDYDPTISTLFGSYSLYCRKSGLQAKGKNNFSGDLVELCQQVLGWEVDYHRKSGTGKRCIKGLRLKFTGEQHFSIEEELSKFSKEQQFSVKEDLSTVTKEQEFSIKEDLSTVTKEQEFSIKEDLSTVTKEQNSSIKEDLSTVTKDCQHSDLNCDNPEPKLDKHCDSCDNLPIQKFSQESHHPNVNCEEQVINEKFSPPSCHEVVQSDPGRGFGDFERSSQQVTQRSSQESGENQTIPNTPETQTLQQRIVEVWDNKYELGKLVLAVSESELIAETANYTPEQIKHIKEAANRAWKVGLNRDAEYNGERVEIMEARSGSREVRVRTQGGSLLKVKRGNLRPWLGL</sequence>
<protein>
    <submittedName>
        <fullName evidence="6">Primase P4</fullName>
    </submittedName>
</protein>
<dbReference type="Pfam" id="PF08706">
    <property type="entry name" value="D5_N"/>
    <property type="match status" value="1"/>
</dbReference>
<feature type="compositionally biased region" description="Basic and acidic residues" evidence="4">
    <location>
        <begin position="74"/>
        <end position="89"/>
    </location>
</feature>
<dbReference type="Pfam" id="PF19263">
    <property type="entry name" value="DUF5906"/>
    <property type="match status" value="1"/>
</dbReference>
<organism evidence="6 7">
    <name type="scientific">Calothrix parasitica NIES-267</name>
    <dbReference type="NCBI Taxonomy" id="1973488"/>
    <lineage>
        <taxon>Bacteria</taxon>
        <taxon>Bacillati</taxon>
        <taxon>Cyanobacteriota</taxon>
        <taxon>Cyanophyceae</taxon>
        <taxon>Nostocales</taxon>
        <taxon>Calotrichaceae</taxon>
        <taxon>Calothrix</taxon>
    </lineage>
</organism>
<dbReference type="EMBL" id="AP018230">
    <property type="protein sequence ID" value="BAY87916.1"/>
    <property type="molecule type" value="Genomic_DNA"/>
</dbReference>
<reference evidence="6 7" key="1">
    <citation type="submission" date="2017-06" db="EMBL/GenBank/DDBJ databases">
        <title>Genome sequencing of cyanobaciteial culture collection at National Institute for Environmental Studies (NIES).</title>
        <authorList>
            <person name="Hirose Y."/>
            <person name="Shimura Y."/>
            <person name="Fujisawa T."/>
            <person name="Nakamura Y."/>
            <person name="Kawachi M."/>
        </authorList>
    </citation>
    <scope>NUCLEOTIDE SEQUENCE [LARGE SCALE GENOMIC DNA]</scope>
    <source>
        <strain evidence="6 7">NIES-267</strain>
        <plasmid evidence="7">Plasmid3 dna</plasmid>
    </source>
</reference>
<dbReference type="SMART" id="SM00885">
    <property type="entry name" value="D5_N"/>
    <property type="match status" value="1"/>
</dbReference>
<evidence type="ECO:0000256" key="2">
    <source>
        <dbReference type="ARBA" id="ARBA00022801"/>
    </source>
</evidence>
<proteinExistence type="predicted"/>